<dbReference type="EMBL" id="JAAWWB010000026">
    <property type="protein sequence ID" value="KAG6751244.1"/>
    <property type="molecule type" value="Genomic_DNA"/>
</dbReference>
<dbReference type="Proteomes" id="UP000886885">
    <property type="component" value="Chromosome 13D"/>
</dbReference>
<gene>
    <name evidence="3" type="ORF">POTOM_045768</name>
</gene>
<dbReference type="OrthoDB" id="1723663at2759"/>
<feature type="compositionally biased region" description="Basic and acidic residues" evidence="1">
    <location>
        <begin position="88"/>
        <end position="100"/>
    </location>
</feature>
<proteinExistence type="predicted"/>
<sequence>MVVPLGPGKFYGSTLPRPRIYTDVRHSAERVDPPVPVMDPFLSWAHEAHWSMGGLSFTRLRYQGRIEGNTEKLRKLREKKVKLLAKTSPEKKDLAPDGKKERNKKRGGSVSPPAAPKVTKKRRFLQLIDEEESEEEEDQELEETVKIKRGLARKLVGDFERVAKDNHNVKVADLAKTVLEEVSREEKKSRGGKKGKKSGGESGSEADVGGIRSSPRLAKQRYCIQVSVIITVPWCCFADTLIADMLKLSDYSLPTYFEIQKQAAALLSSPGHIQEKPEGLFTSFRQSKNLSPVPKLGRFAISISSSQYHGACHGRFLQRIALPCEHSKFCNNGSKLPPGNRSMESYSIYVPGSPISDWEDIYSVKTDLWRRLENPPAPHYQAFDSKQRSVFLHGAAHWIVTSEAGIRNSIMKLDTTDDCFTKLSLPESLIRKDDRLFASISVFEKCLSAVCLDSSPHSTSGSLWMMKEHVTLLGRQFKFTLAASSGRKLQ</sequence>
<keyword evidence="4" id="KW-1185">Reference proteome</keyword>
<dbReference type="AlphaFoldDB" id="A0A8X7YHI6"/>
<protein>
    <recommendedName>
        <fullName evidence="2">F-box associated beta-propeller type 1 domain-containing protein</fullName>
    </recommendedName>
</protein>
<feature type="region of interest" description="Disordered" evidence="1">
    <location>
        <begin position="85"/>
        <end position="123"/>
    </location>
</feature>
<dbReference type="PANTHER" id="PTHR35103:SF1">
    <property type="entry name" value="OS06G0115700 PROTEIN"/>
    <property type="match status" value="1"/>
</dbReference>
<evidence type="ECO:0000259" key="2">
    <source>
        <dbReference type="Pfam" id="PF07734"/>
    </source>
</evidence>
<accession>A0A8X7YHI6</accession>
<dbReference type="PANTHER" id="PTHR35103">
    <property type="entry name" value="OS06G0115700 PROTEIN"/>
    <property type="match status" value="1"/>
</dbReference>
<dbReference type="Pfam" id="PF07734">
    <property type="entry name" value="FBA_1"/>
    <property type="match status" value="1"/>
</dbReference>
<organism evidence="3 4">
    <name type="scientific">Populus tomentosa</name>
    <name type="common">Chinese white poplar</name>
    <dbReference type="NCBI Taxonomy" id="118781"/>
    <lineage>
        <taxon>Eukaryota</taxon>
        <taxon>Viridiplantae</taxon>
        <taxon>Streptophyta</taxon>
        <taxon>Embryophyta</taxon>
        <taxon>Tracheophyta</taxon>
        <taxon>Spermatophyta</taxon>
        <taxon>Magnoliopsida</taxon>
        <taxon>eudicotyledons</taxon>
        <taxon>Gunneridae</taxon>
        <taxon>Pentapetalae</taxon>
        <taxon>rosids</taxon>
        <taxon>fabids</taxon>
        <taxon>Malpighiales</taxon>
        <taxon>Salicaceae</taxon>
        <taxon>Saliceae</taxon>
        <taxon>Populus</taxon>
    </lineage>
</organism>
<name>A0A8X7YHI6_POPTO</name>
<evidence type="ECO:0000313" key="4">
    <source>
        <dbReference type="Proteomes" id="UP000886885"/>
    </source>
</evidence>
<evidence type="ECO:0000256" key="1">
    <source>
        <dbReference type="SAM" id="MobiDB-lite"/>
    </source>
</evidence>
<feature type="region of interest" description="Disordered" evidence="1">
    <location>
        <begin position="182"/>
        <end position="211"/>
    </location>
</feature>
<comment type="caution">
    <text evidence="3">The sequence shown here is derived from an EMBL/GenBank/DDBJ whole genome shotgun (WGS) entry which is preliminary data.</text>
</comment>
<reference evidence="3" key="1">
    <citation type="journal article" date="2020" name="bioRxiv">
        <title>Hybrid origin of Populus tomentosa Carr. identified through genome sequencing and phylogenomic analysis.</title>
        <authorList>
            <person name="An X."/>
            <person name="Gao K."/>
            <person name="Chen Z."/>
            <person name="Li J."/>
            <person name="Yang X."/>
            <person name="Yang X."/>
            <person name="Zhou J."/>
            <person name="Guo T."/>
            <person name="Zhao T."/>
            <person name="Huang S."/>
            <person name="Miao D."/>
            <person name="Khan W.U."/>
            <person name="Rao P."/>
            <person name="Ye M."/>
            <person name="Lei B."/>
            <person name="Liao W."/>
            <person name="Wang J."/>
            <person name="Ji L."/>
            <person name="Li Y."/>
            <person name="Guo B."/>
            <person name="Mustafa N.S."/>
            <person name="Li S."/>
            <person name="Yun Q."/>
            <person name="Keller S.R."/>
            <person name="Mao J."/>
            <person name="Zhang R."/>
            <person name="Strauss S.H."/>
        </authorList>
    </citation>
    <scope>NUCLEOTIDE SEQUENCE</scope>
    <source>
        <strain evidence="3">GM15</strain>
        <tissue evidence="3">Leaf</tissue>
    </source>
</reference>
<dbReference type="InterPro" id="IPR006527">
    <property type="entry name" value="F-box-assoc_dom_typ1"/>
</dbReference>
<evidence type="ECO:0000313" key="3">
    <source>
        <dbReference type="EMBL" id="KAG6751244.1"/>
    </source>
</evidence>
<feature type="domain" description="F-box associated beta-propeller type 1" evidence="2">
    <location>
        <begin position="357"/>
        <end position="467"/>
    </location>
</feature>